<feature type="transmembrane region" description="Helical" evidence="1">
    <location>
        <begin position="82"/>
        <end position="102"/>
    </location>
</feature>
<keyword evidence="3" id="KW-1185">Reference proteome</keyword>
<keyword evidence="1" id="KW-0812">Transmembrane</keyword>
<feature type="transmembrane region" description="Helical" evidence="1">
    <location>
        <begin position="122"/>
        <end position="141"/>
    </location>
</feature>
<evidence type="ECO:0000313" key="2">
    <source>
        <dbReference type="EMBL" id="CAG9809676.1"/>
    </source>
</evidence>
<sequence>MEQSESIVLKFGKIVGLVNCFLSIVAFFHIVILLAYEANEIFTEPAWFIFEIHFVLMFSTLWGLLSFWFYSVILNKQMHKGVWFFIVIPLIVLMFVAMKLYFRTMEMIINERFYFRLPFFVYWMIFLFEIVSLFVILLVGFELKNPKIIVTCENLE</sequence>
<reference evidence="2" key="1">
    <citation type="submission" date="2022-01" db="EMBL/GenBank/DDBJ databases">
        <authorList>
            <person name="King R."/>
        </authorList>
    </citation>
    <scope>NUCLEOTIDE SEQUENCE</scope>
</reference>
<organism evidence="2 3">
    <name type="scientific">Chironomus riparius</name>
    <dbReference type="NCBI Taxonomy" id="315576"/>
    <lineage>
        <taxon>Eukaryota</taxon>
        <taxon>Metazoa</taxon>
        <taxon>Ecdysozoa</taxon>
        <taxon>Arthropoda</taxon>
        <taxon>Hexapoda</taxon>
        <taxon>Insecta</taxon>
        <taxon>Pterygota</taxon>
        <taxon>Neoptera</taxon>
        <taxon>Endopterygota</taxon>
        <taxon>Diptera</taxon>
        <taxon>Nematocera</taxon>
        <taxon>Chironomoidea</taxon>
        <taxon>Chironomidae</taxon>
        <taxon>Chironominae</taxon>
        <taxon>Chironomus</taxon>
    </lineage>
</organism>
<dbReference type="Proteomes" id="UP001153620">
    <property type="component" value="Chromosome 3"/>
</dbReference>
<proteinExistence type="predicted"/>
<dbReference type="AlphaFoldDB" id="A0A9N9WXN5"/>
<evidence type="ECO:0000313" key="3">
    <source>
        <dbReference type="Proteomes" id="UP001153620"/>
    </source>
</evidence>
<gene>
    <name evidence="2" type="ORF">CHIRRI_LOCUS12496</name>
</gene>
<protein>
    <submittedName>
        <fullName evidence="2">Uncharacterized protein</fullName>
    </submittedName>
</protein>
<keyword evidence="1" id="KW-1133">Transmembrane helix</keyword>
<feature type="transmembrane region" description="Helical" evidence="1">
    <location>
        <begin position="12"/>
        <end position="36"/>
    </location>
</feature>
<keyword evidence="1" id="KW-0472">Membrane</keyword>
<accession>A0A9N9WXN5</accession>
<evidence type="ECO:0000256" key="1">
    <source>
        <dbReference type="SAM" id="Phobius"/>
    </source>
</evidence>
<dbReference type="EMBL" id="OU895879">
    <property type="protein sequence ID" value="CAG9809676.1"/>
    <property type="molecule type" value="Genomic_DNA"/>
</dbReference>
<name>A0A9N9WXN5_9DIPT</name>
<feature type="transmembrane region" description="Helical" evidence="1">
    <location>
        <begin position="48"/>
        <end position="70"/>
    </location>
</feature>
<reference evidence="2" key="2">
    <citation type="submission" date="2022-10" db="EMBL/GenBank/DDBJ databases">
        <authorList>
            <consortium name="ENA_rothamsted_submissions"/>
            <consortium name="culmorum"/>
            <person name="King R."/>
        </authorList>
    </citation>
    <scope>NUCLEOTIDE SEQUENCE</scope>
</reference>